<evidence type="ECO:0000256" key="8">
    <source>
        <dbReference type="ARBA" id="ARBA00072274"/>
    </source>
</evidence>
<dbReference type="InterPro" id="IPR009012">
    <property type="entry name" value="GrpE_head"/>
</dbReference>
<comment type="caution">
    <text evidence="13">The sequence shown here is derived from an EMBL/GenBank/DDBJ whole genome shotgun (WGS) entry which is preliminary data.</text>
</comment>
<dbReference type="Gene3D" id="2.30.22.10">
    <property type="entry name" value="Head domain of nucleotide exchange factor GrpE"/>
    <property type="match status" value="1"/>
</dbReference>
<keyword evidence="5 10" id="KW-0346">Stress response</keyword>
<evidence type="ECO:0000256" key="2">
    <source>
        <dbReference type="ARBA" id="ARBA00009054"/>
    </source>
</evidence>
<evidence type="ECO:0000256" key="1">
    <source>
        <dbReference type="ARBA" id="ARBA00004496"/>
    </source>
</evidence>
<dbReference type="RefSeq" id="WP_146587059.1">
    <property type="nucleotide sequence ID" value="NZ_SJPO01000005.1"/>
</dbReference>
<dbReference type="GO" id="GO:0006457">
    <property type="term" value="P:protein folding"/>
    <property type="evidence" value="ECO:0007669"/>
    <property type="project" value="InterPro"/>
</dbReference>
<dbReference type="AlphaFoldDB" id="A0A5C5YPN1"/>
<comment type="subcellular location">
    <subcellularLocation>
        <location evidence="1 10">Cytoplasm</location>
    </subcellularLocation>
</comment>
<gene>
    <name evidence="10" type="primary">grpE</name>
    <name evidence="13" type="ORF">Pla123a_23360</name>
</gene>
<evidence type="ECO:0000256" key="9">
    <source>
        <dbReference type="ARBA" id="ARBA00076414"/>
    </source>
</evidence>
<organism evidence="13 14">
    <name type="scientific">Posidoniimonas polymericola</name>
    <dbReference type="NCBI Taxonomy" id="2528002"/>
    <lineage>
        <taxon>Bacteria</taxon>
        <taxon>Pseudomonadati</taxon>
        <taxon>Planctomycetota</taxon>
        <taxon>Planctomycetia</taxon>
        <taxon>Pirellulales</taxon>
        <taxon>Lacipirellulaceae</taxon>
        <taxon>Posidoniimonas</taxon>
    </lineage>
</organism>
<dbReference type="PRINTS" id="PR00773">
    <property type="entry name" value="GRPEPROTEIN"/>
</dbReference>
<dbReference type="Proteomes" id="UP000318478">
    <property type="component" value="Unassembled WGS sequence"/>
</dbReference>
<comment type="function">
    <text evidence="7 10 11">Participates actively in the response to hyperosmotic and heat shock by preventing the aggregation of stress-denatured proteins, in association with DnaK and GrpE. It is the nucleotide exchange factor for DnaK and may function as a thermosensor. Unfolded proteins bind initially to DnaJ; upon interaction with the DnaJ-bound protein, DnaK hydrolyzes its bound ATP, resulting in the formation of a stable complex. GrpE releases ADP from DnaK; ATP binding to DnaK triggers the release of the substrate protein, thus completing the reaction cycle. Several rounds of ATP-dependent interactions between DnaJ, DnaK and GrpE are required for fully efficient folding.</text>
</comment>
<keyword evidence="14" id="KW-1185">Reference proteome</keyword>
<dbReference type="GO" id="GO:0051082">
    <property type="term" value="F:unfolded protein binding"/>
    <property type="evidence" value="ECO:0007669"/>
    <property type="project" value="TreeGrafter"/>
</dbReference>
<dbReference type="GO" id="GO:0042803">
    <property type="term" value="F:protein homodimerization activity"/>
    <property type="evidence" value="ECO:0007669"/>
    <property type="project" value="InterPro"/>
</dbReference>
<dbReference type="Pfam" id="PF01025">
    <property type="entry name" value="GrpE"/>
    <property type="match status" value="1"/>
</dbReference>
<keyword evidence="4 10" id="KW-0963">Cytoplasm</keyword>
<dbReference type="InterPro" id="IPR013805">
    <property type="entry name" value="GrpE_CC"/>
</dbReference>
<dbReference type="EMBL" id="SJPO01000005">
    <property type="protein sequence ID" value="TWT76911.1"/>
    <property type="molecule type" value="Genomic_DNA"/>
</dbReference>
<dbReference type="SUPFAM" id="SSF51064">
    <property type="entry name" value="Head domain of nucleotide exchange factor GrpE"/>
    <property type="match status" value="1"/>
</dbReference>
<evidence type="ECO:0000256" key="6">
    <source>
        <dbReference type="ARBA" id="ARBA00023186"/>
    </source>
</evidence>
<evidence type="ECO:0000256" key="12">
    <source>
        <dbReference type="RuleBase" id="RU004478"/>
    </source>
</evidence>
<dbReference type="OrthoDB" id="9812586at2"/>
<evidence type="ECO:0000256" key="3">
    <source>
        <dbReference type="ARBA" id="ARBA00011738"/>
    </source>
</evidence>
<evidence type="ECO:0000256" key="5">
    <source>
        <dbReference type="ARBA" id="ARBA00023016"/>
    </source>
</evidence>
<evidence type="ECO:0000256" key="4">
    <source>
        <dbReference type="ARBA" id="ARBA00022490"/>
    </source>
</evidence>
<comment type="similarity">
    <text evidence="2 10 12">Belongs to the GrpE family.</text>
</comment>
<evidence type="ECO:0000256" key="11">
    <source>
        <dbReference type="RuleBase" id="RU000639"/>
    </source>
</evidence>
<sequence length="181" mass="19487">MAEQQEPTEEGLDVTVEDIQADDIEPTVEDKLAAANDRILRLQAEVQNQITRGARQMQEERQYAALPLARDLLPVLDNIDRAIDAAEKEGPAGGSTGGLLEGIKLVRQQLLTAITQHKCEAISAAGEPFNPDFHEAILQQPSDEVPAGSVLQDVQTGYKMHDRVVRASQVIVSSGPAAGDA</sequence>
<dbReference type="PANTHER" id="PTHR21237:SF23">
    <property type="entry name" value="GRPE PROTEIN HOMOLOG, MITOCHONDRIAL"/>
    <property type="match status" value="1"/>
</dbReference>
<proteinExistence type="inferred from homology"/>
<reference evidence="13 14" key="1">
    <citation type="submission" date="2019-02" db="EMBL/GenBank/DDBJ databases">
        <title>Deep-cultivation of Planctomycetes and their phenomic and genomic characterization uncovers novel biology.</title>
        <authorList>
            <person name="Wiegand S."/>
            <person name="Jogler M."/>
            <person name="Boedeker C."/>
            <person name="Pinto D."/>
            <person name="Vollmers J."/>
            <person name="Rivas-Marin E."/>
            <person name="Kohn T."/>
            <person name="Peeters S.H."/>
            <person name="Heuer A."/>
            <person name="Rast P."/>
            <person name="Oberbeckmann S."/>
            <person name="Bunk B."/>
            <person name="Jeske O."/>
            <person name="Meyerdierks A."/>
            <person name="Storesund J.E."/>
            <person name="Kallscheuer N."/>
            <person name="Luecker S."/>
            <person name="Lage O.M."/>
            <person name="Pohl T."/>
            <person name="Merkel B.J."/>
            <person name="Hornburger P."/>
            <person name="Mueller R.-W."/>
            <person name="Bruemmer F."/>
            <person name="Labrenz M."/>
            <person name="Spormann A.M."/>
            <person name="Op Den Camp H."/>
            <person name="Overmann J."/>
            <person name="Amann R."/>
            <person name="Jetten M.S.M."/>
            <person name="Mascher T."/>
            <person name="Medema M.H."/>
            <person name="Devos D.P."/>
            <person name="Kaster A.-K."/>
            <person name="Ovreas L."/>
            <person name="Rohde M."/>
            <person name="Galperin M.Y."/>
            <person name="Jogler C."/>
        </authorList>
    </citation>
    <scope>NUCLEOTIDE SEQUENCE [LARGE SCALE GENOMIC DNA]</scope>
    <source>
        <strain evidence="13 14">Pla123a</strain>
    </source>
</reference>
<dbReference type="InterPro" id="IPR000740">
    <property type="entry name" value="GrpE"/>
</dbReference>
<name>A0A5C5YPN1_9BACT</name>
<dbReference type="GO" id="GO:0005737">
    <property type="term" value="C:cytoplasm"/>
    <property type="evidence" value="ECO:0007669"/>
    <property type="project" value="UniProtKB-SubCell"/>
</dbReference>
<dbReference type="PROSITE" id="PS01071">
    <property type="entry name" value="GRPE"/>
    <property type="match status" value="1"/>
</dbReference>
<dbReference type="CDD" id="cd00446">
    <property type="entry name" value="GrpE"/>
    <property type="match status" value="1"/>
</dbReference>
<dbReference type="GO" id="GO:0000774">
    <property type="term" value="F:adenyl-nucleotide exchange factor activity"/>
    <property type="evidence" value="ECO:0007669"/>
    <property type="project" value="InterPro"/>
</dbReference>
<evidence type="ECO:0000256" key="7">
    <source>
        <dbReference type="ARBA" id="ARBA00053401"/>
    </source>
</evidence>
<dbReference type="HAMAP" id="MF_01151">
    <property type="entry name" value="GrpE"/>
    <property type="match status" value="1"/>
</dbReference>
<accession>A0A5C5YPN1</accession>
<comment type="subunit">
    <text evidence="3 10">Homodimer.</text>
</comment>
<dbReference type="GO" id="GO:0051087">
    <property type="term" value="F:protein-folding chaperone binding"/>
    <property type="evidence" value="ECO:0007669"/>
    <property type="project" value="InterPro"/>
</dbReference>
<keyword evidence="6 10" id="KW-0143">Chaperone</keyword>
<dbReference type="PANTHER" id="PTHR21237">
    <property type="entry name" value="GRPE PROTEIN"/>
    <property type="match status" value="1"/>
</dbReference>
<evidence type="ECO:0000256" key="10">
    <source>
        <dbReference type="HAMAP-Rule" id="MF_01151"/>
    </source>
</evidence>
<dbReference type="FunFam" id="2.30.22.10:FF:000001">
    <property type="entry name" value="Protein GrpE"/>
    <property type="match status" value="1"/>
</dbReference>
<protein>
    <recommendedName>
        <fullName evidence="8 10">Protein GrpE</fullName>
    </recommendedName>
    <alternativeName>
        <fullName evidence="9 10">HSP-70 cofactor</fullName>
    </alternativeName>
</protein>
<dbReference type="SUPFAM" id="SSF58014">
    <property type="entry name" value="Coiled-coil domain of nucleotide exchange factor GrpE"/>
    <property type="match status" value="1"/>
</dbReference>
<dbReference type="Gene3D" id="3.90.20.20">
    <property type="match status" value="1"/>
</dbReference>
<evidence type="ECO:0000313" key="13">
    <source>
        <dbReference type="EMBL" id="TWT76911.1"/>
    </source>
</evidence>
<evidence type="ECO:0000313" key="14">
    <source>
        <dbReference type="Proteomes" id="UP000318478"/>
    </source>
</evidence>